<evidence type="ECO:0000256" key="1">
    <source>
        <dbReference type="SAM" id="MobiDB-lite"/>
    </source>
</evidence>
<gene>
    <name evidence="2" type="ORF">DUI87_05897</name>
</gene>
<evidence type="ECO:0000313" key="2">
    <source>
        <dbReference type="EMBL" id="RMC17316.1"/>
    </source>
</evidence>
<reference evidence="2 3" key="1">
    <citation type="submission" date="2018-07" db="EMBL/GenBank/DDBJ databases">
        <title>A high quality draft genome assembly of the barn swallow (H. rustica rustica).</title>
        <authorList>
            <person name="Formenti G."/>
            <person name="Chiara M."/>
            <person name="Poveda L."/>
            <person name="Francoijs K.-J."/>
            <person name="Bonisoli-Alquati A."/>
            <person name="Canova L."/>
            <person name="Gianfranceschi L."/>
            <person name="Horner D.S."/>
            <person name="Saino N."/>
        </authorList>
    </citation>
    <scope>NUCLEOTIDE SEQUENCE [LARGE SCALE GENOMIC DNA]</scope>
    <source>
        <strain evidence="2">Chelidonia</strain>
        <tissue evidence="2">Blood</tissue>
    </source>
</reference>
<feature type="region of interest" description="Disordered" evidence="1">
    <location>
        <begin position="69"/>
        <end position="97"/>
    </location>
</feature>
<comment type="caution">
    <text evidence="2">The sequence shown here is derived from an EMBL/GenBank/DDBJ whole genome shotgun (WGS) entry which is preliminary data.</text>
</comment>
<dbReference type="Gene3D" id="2.30.30.10">
    <property type="entry name" value="Integrase, C-terminal domain superfamily, retroviral"/>
    <property type="match status" value="1"/>
</dbReference>
<proteinExistence type="predicted"/>
<name>A0A3M0KWX6_HIRRU</name>
<evidence type="ECO:0000313" key="3">
    <source>
        <dbReference type="Proteomes" id="UP000269221"/>
    </source>
</evidence>
<dbReference type="GO" id="GO:0003676">
    <property type="term" value="F:nucleic acid binding"/>
    <property type="evidence" value="ECO:0007669"/>
    <property type="project" value="InterPro"/>
</dbReference>
<dbReference type="Proteomes" id="UP000269221">
    <property type="component" value="Unassembled WGS sequence"/>
</dbReference>
<feature type="compositionally biased region" description="Basic and acidic residues" evidence="1">
    <location>
        <begin position="79"/>
        <end position="97"/>
    </location>
</feature>
<protein>
    <submittedName>
        <fullName evidence="2">Uncharacterized protein</fullName>
    </submittedName>
</protein>
<accession>A0A3M0KWX6</accession>
<keyword evidence="3" id="KW-1185">Reference proteome</keyword>
<organism evidence="2 3">
    <name type="scientific">Hirundo rustica rustica</name>
    <dbReference type="NCBI Taxonomy" id="333673"/>
    <lineage>
        <taxon>Eukaryota</taxon>
        <taxon>Metazoa</taxon>
        <taxon>Chordata</taxon>
        <taxon>Craniata</taxon>
        <taxon>Vertebrata</taxon>
        <taxon>Euteleostomi</taxon>
        <taxon>Archelosauria</taxon>
        <taxon>Archosauria</taxon>
        <taxon>Dinosauria</taxon>
        <taxon>Saurischia</taxon>
        <taxon>Theropoda</taxon>
        <taxon>Coelurosauria</taxon>
        <taxon>Aves</taxon>
        <taxon>Neognathae</taxon>
        <taxon>Neoaves</taxon>
        <taxon>Telluraves</taxon>
        <taxon>Australaves</taxon>
        <taxon>Passeriformes</taxon>
        <taxon>Sylvioidea</taxon>
        <taxon>Hirundinidae</taxon>
        <taxon>Hirundo</taxon>
    </lineage>
</organism>
<sequence>MGSNQAGQDSRIKAVISHPQPESRLFYFCHRRSSGLVGKYNNWRLMCESKPQKVPKKLEEPLGEHVAEESHAVLPFSKKSPDMIVKDPATRETESPHDQVTWGRGYAYVSTAPDLNYIEIGIKKPEGKKKEIIMDCRLLQILQMSGRRDLVLEEASKTDSTGSVLYNSYLLDMES</sequence>
<dbReference type="InterPro" id="IPR036862">
    <property type="entry name" value="Integrase_C_dom_sf_retrovir"/>
</dbReference>
<dbReference type="AlphaFoldDB" id="A0A3M0KWX6"/>
<dbReference type="EMBL" id="QRBI01000099">
    <property type="protein sequence ID" value="RMC17316.1"/>
    <property type="molecule type" value="Genomic_DNA"/>
</dbReference>